<dbReference type="InterPro" id="IPR003921">
    <property type="entry name" value="Cell_synth_C"/>
</dbReference>
<name>A0A5M6IM54_9PROT</name>
<dbReference type="PROSITE" id="PS50005">
    <property type="entry name" value="TPR"/>
    <property type="match status" value="2"/>
</dbReference>
<feature type="compositionally biased region" description="Basic and acidic residues" evidence="2">
    <location>
        <begin position="13"/>
        <end position="26"/>
    </location>
</feature>
<dbReference type="Pfam" id="PF14559">
    <property type="entry name" value="TPR_19"/>
    <property type="match status" value="3"/>
</dbReference>
<dbReference type="PANTHER" id="PTHR12558:SF13">
    <property type="entry name" value="CELL DIVISION CYCLE PROTEIN 27 HOMOLOG"/>
    <property type="match status" value="1"/>
</dbReference>
<dbReference type="AlphaFoldDB" id="A0A5M6IM54"/>
<dbReference type="GO" id="GO:0016020">
    <property type="term" value="C:membrane"/>
    <property type="evidence" value="ECO:0007669"/>
    <property type="project" value="InterPro"/>
</dbReference>
<feature type="repeat" description="TPR" evidence="1">
    <location>
        <begin position="425"/>
        <end position="458"/>
    </location>
</feature>
<dbReference type="InterPro" id="IPR019734">
    <property type="entry name" value="TPR_rpt"/>
</dbReference>
<dbReference type="InterPro" id="IPR011990">
    <property type="entry name" value="TPR-like_helical_dom_sf"/>
</dbReference>
<dbReference type="OrthoDB" id="174989at2"/>
<keyword evidence="3" id="KW-0472">Membrane</keyword>
<evidence type="ECO:0000256" key="3">
    <source>
        <dbReference type="SAM" id="Phobius"/>
    </source>
</evidence>
<dbReference type="Pfam" id="PF13432">
    <property type="entry name" value="TPR_16"/>
    <property type="match status" value="1"/>
</dbReference>
<evidence type="ECO:0000256" key="1">
    <source>
        <dbReference type="PROSITE-ProRule" id="PRU00339"/>
    </source>
</evidence>
<evidence type="ECO:0000313" key="5">
    <source>
        <dbReference type="Proteomes" id="UP000325255"/>
    </source>
</evidence>
<dbReference type="Gene3D" id="1.25.40.10">
    <property type="entry name" value="Tetratricopeptide repeat domain"/>
    <property type="match status" value="5"/>
</dbReference>
<evidence type="ECO:0000256" key="2">
    <source>
        <dbReference type="SAM" id="MobiDB-lite"/>
    </source>
</evidence>
<dbReference type="PRINTS" id="PR01441">
    <property type="entry name" value="CELLSNTHASEC"/>
</dbReference>
<sequence length="862" mass="94338">MSHTTAERQNGPDGDRNAPGEHDAMPRCRPHPRGTVLLVALLAVMIAGLPPAGAQIPPQGQPQPQQPASLLAQIYQNALFWENNDRPELALQEAERALGIWPANPDLLAMAARLSSQLGHDAAAETYRRQLREVAPGDTALAAAAERPLGPAERATLEEARKLAAAGRSQDALRLYRRLWQGKVPENLATEYYLVLGSSSPEGFATANTELARAAERQPLNIYLRLAYARLQTFQEGTRPAGMRQLRELNHQPLTAQAARDAWREALLWQGANAETEQQLTAYLQDYPDDTKIVQRRDEVHQTLQPNRGPMARIRGYEAHAQGKLAEAEREFRTALAEDPEDAETMVFLGMMLRRQNRQAEATKLIERAFALAPDRRDEFRATLGETAAAAARAQYAQVNRLADQGKYDQAERLLRQLMQKDRNAGNYLTLGNIQLRAGRLAEAEENLRRAVQMAPGNADAVLGLADALARQGRGQEADALYAQAQELFTRSGNRTGLQALRRSRAERLRVQATKLDDADARIALLRSGLALDPGHAWLRLDLARDLLKQGQRAEAKQVMAGALAGDRADPDALQAAIAFAQDTDDLALANQLIARLPARNRTRSMQDLQERQAIQEQVRQAADATEPEAARARLLALAAAADPNGVRGSTIGRTLLRMGDKAGMRAAIRAALASTTAPTSQQRIAYAGVLLEGGMTQDARTLLRGIDRASLPVALRGGADQLMNGIAVQQADRLNEQGRPAEAFDVLAPRLAGNAADPGLNLALGRLYQKNGKPEEARSITDTLLQRSPDSIEVRLAALDLAIQQHDFSRAGRLLAETRDLFPGDPRTYVASARLARAQGRTGAAIDDLERARELRERQLR</sequence>
<keyword evidence="1" id="KW-0802">TPR repeat</keyword>
<keyword evidence="3" id="KW-1133">Transmembrane helix</keyword>
<dbReference type="PANTHER" id="PTHR12558">
    <property type="entry name" value="CELL DIVISION CYCLE 16,23,27"/>
    <property type="match status" value="1"/>
</dbReference>
<dbReference type="GO" id="GO:0006011">
    <property type="term" value="P:UDP-alpha-D-glucose metabolic process"/>
    <property type="evidence" value="ECO:0007669"/>
    <property type="project" value="InterPro"/>
</dbReference>
<organism evidence="4 5">
    <name type="scientific">Rhodovastum atsumiense</name>
    <dbReference type="NCBI Taxonomy" id="504468"/>
    <lineage>
        <taxon>Bacteria</taxon>
        <taxon>Pseudomonadati</taxon>
        <taxon>Pseudomonadota</taxon>
        <taxon>Alphaproteobacteria</taxon>
        <taxon>Acetobacterales</taxon>
        <taxon>Acetobacteraceae</taxon>
        <taxon>Rhodovastum</taxon>
    </lineage>
</organism>
<accession>A0A5M6IM54</accession>
<keyword evidence="3" id="KW-0812">Transmembrane</keyword>
<feature type="repeat" description="TPR" evidence="1">
    <location>
        <begin position="343"/>
        <end position="376"/>
    </location>
</feature>
<feature type="region of interest" description="Disordered" evidence="2">
    <location>
        <begin position="1"/>
        <end position="30"/>
    </location>
</feature>
<dbReference type="Proteomes" id="UP000325255">
    <property type="component" value="Unassembled WGS sequence"/>
</dbReference>
<comment type="caution">
    <text evidence="4">The sequence shown here is derived from an EMBL/GenBank/DDBJ whole genome shotgun (WGS) entry which is preliminary data.</text>
</comment>
<dbReference type="SUPFAM" id="SSF48452">
    <property type="entry name" value="TPR-like"/>
    <property type="match status" value="2"/>
</dbReference>
<dbReference type="EMBL" id="VWPK01000053">
    <property type="protein sequence ID" value="KAA5609326.1"/>
    <property type="molecule type" value="Genomic_DNA"/>
</dbReference>
<proteinExistence type="predicted"/>
<protein>
    <submittedName>
        <fullName evidence="4">Tetratricopeptide repeat protein</fullName>
    </submittedName>
</protein>
<reference evidence="4 5" key="1">
    <citation type="submission" date="2019-09" db="EMBL/GenBank/DDBJ databases">
        <title>Genome sequence of Rhodovastum atsumiense, a diverse member of the Acetobacteraceae family of non-sulfur purple photosynthetic bacteria.</title>
        <authorList>
            <person name="Meyer T."/>
            <person name="Kyndt J."/>
        </authorList>
    </citation>
    <scope>NUCLEOTIDE SEQUENCE [LARGE SCALE GENOMIC DNA]</scope>
    <source>
        <strain evidence="4 5">DSM 21279</strain>
    </source>
</reference>
<keyword evidence="5" id="KW-1185">Reference proteome</keyword>
<gene>
    <name evidence="4" type="ORF">F1189_24675</name>
</gene>
<evidence type="ECO:0000313" key="4">
    <source>
        <dbReference type="EMBL" id="KAA5609326.1"/>
    </source>
</evidence>
<feature type="transmembrane region" description="Helical" evidence="3">
    <location>
        <begin position="35"/>
        <end position="54"/>
    </location>
</feature>
<dbReference type="SMART" id="SM00028">
    <property type="entry name" value="TPR"/>
    <property type="match status" value="7"/>
</dbReference>